<dbReference type="EMBL" id="FOCX01000001">
    <property type="protein sequence ID" value="SEN02155.1"/>
    <property type="molecule type" value="Genomic_DNA"/>
</dbReference>
<dbReference type="RefSeq" id="WP_092657120.1">
    <property type="nucleotide sequence ID" value="NZ_FOCX01000001.1"/>
</dbReference>
<dbReference type="Pfam" id="PF25921">
    <property type="entry name" value="DUF7967"/>
    <property type="match status" value="1"/>
</dbReference>
<feature type="region of interest" description="Disordered" evidence="1">
    <location>
        <begin position="79"/>
        <end position="108"/>
    </location>
</feature>
<dbReference type="AlphaFoldDB" id="A0A1H8D4Q0"/>
<sequence length="108" mass="11938">MSIDDTRAEGDDATDGDEPTEQVWMVERTFSADSPHILVVIYATPDGSRYLQKERAFNRFGSTPGPEVTAAITVPADRLEPVEDPGDRDRYASEAARMADRHDPDEAV</sequence>
<evidence type="ECO:0000313" key="3">
    <source>
        <dbReference type="EMBL" id="SEN02155.1"/>
    </source>
</evidence>
<dbReference type="Proteomes" id="UP000198775">
    <property type="component" value="Unassembled WGS sequence"/>
</dbReference>
<gene>
    <name evidence="3" type="ORF">SAMN05216388_1001175</name>
</gene>
<keyword evidence="4" id="KW-1185">Reference proteome</keyword>
<reference evidence="4" key="1">
    <citation type="submission" date="2016-10" db="EMBL/GenBank/DDBJ databases">
        <authorList>
            <person name="Varghese N."/>
            <person name="Submissions S."/>
        </authorList>
    </citation>
    <scope>NUCLEOTIDE SEQUENCE [LARGE SCALE GENOMIC DNA]</scope>
    <source>
        <strain evidence="4">IBRC-M 10043</strain>
    </source>
</reference>
<feature type="domain" description="DUF7967" evidence="2">
    <location>
        <begin position="19"/>
        <end position="108"/>
    </location>
</feature>
<dbReference type="InterPro" id="IPR058273">
    <property type="entry name" value="DUF7967"/>
</dbReference>
<organism evidence="3 4">
    <name type="scientific">Halorientalis persicus</name>
    <dbReference type="NCBI Taxonomy" id="1367881"/>
    <lineage>
        <taxon>Archaea</taxon>
        <taxon>Methanobacteriati</taxon>
        <taxon>Methanobacteriota</taxon>
        <taxon>Stenosarchaea group</taxon>
        <taxon>Halobacteria</taxon>
        <taxon>Halobacteriales</taxon>
        <taxon>Haloarculaceae</taxon>
        <taxon>Halorientalis</taxon>
    </lineage>
</organism>
<evidence type="ECO:0000313" key="4">
    <source>
        <dbReference type="Proteomes" id="UP000198775"/>
    </source>
</evidence>
<accession>A0A1H8D4Q0</accession>
<dbReference type="OrthoDB" id="156620at2157"/>
<evidence type="ECO:0000259" key="2">
    <source>
        <dbReference type="Pfam" id="PF25921"/>
    </source>
</evidence>
<feature type="compositionally biased region" description="Acidic residues" evidence="1">
    <location>
        <begin position="11"/>
        <end position="20"/>
    </location>
</feature>
<feature type="region of interest" description="Disordered" evidence="1">
    <location>
        <begin position="1"/>
        <end position="21"/>
    </location>
</feature>
<protein>
    <recommendedName>
        <fullName evidence="2">DUF7967 domain-containing protein</fullName>
    </recommendedName>
</protein>
<feature type="compositionally biased region" description="Basic and acidic residues" evidence="1">
    <location>
        <begin position="1"/>
        <end position="10"/>
    </location>
</feature>
<evidence type="ECO:0000256" key="1">
    <source>
        <dbReference type="SAM" id="MobiDB-lite"/>
    </source>
</evidence>
<proteinExistence type="predicted"/>
<name>A0A1H8D4Q0_9EURY</name>